<gene>
    <name evidence="7" type="ORF">CAL29_03670</name>
</gene>
<feature type="binding site" evidence="5">
    <location>
        <position position="160"/>
    </location>
    <ligand>
        <name>Mg(2+)</name>
        <dbReference type="ChEBI" id="CHEBI:18420"/>
    </ligand>
</feature>
<dbReference type="Gene3D" id="3.20.20.60">
    <property type="entry name" value="Phosphoenolpyruvate-binding domains"/>
    <property type="match status" value="1"/>
</dbReference>
<dbReference type="InterPro" id="IPR040442">
    <property type="entry name" value="Pyrv_kinase-like_dom_sf"/>
</dbReference>
<evidence type="ECO:0000256" key="3">
    <source>
        <dbReference type="ARBA" id="ARBA00022842"/>
    </source>
</evidence>
<sequence length="298" mass="31024">MPHAELPFWRSLLFCPANAPRFVAKAHERGADAIILDLEDAVAVAEKAAARQGVAQAAAQAGAGGADVLVRINRELDLAVADIHAAVGPAVDGLVVPKVLGPEQLQLIAEVIDAREAERGLPRGHTRLVALVESAAGVTRLDAIARAHPRLVGMAVGGEDLATDLDAEPSADTLYVAKMMGVHAARAAGILPLGVLASVAGTHDDDAYRQMVLRSRRLGFAAATCVHPRQVAVLNEAFSPGAAQLERARAVVAAYEEAVARGAGAVAHEGEMIDRPVALRAMRLLQRAAAAAHPDKES</sequence>
<dbReference type="AlphaFoldDB" id="A0A261SJD2"/>
<comment type="cofactor">
    <cofactor evidence="1">
        <name>Mg(2+)</name>
        <dbReference type="ChEBI" id="CHEBI:18420"/>
    </cofactor>
</comment>
<dbReference type="InterPro" id="IPR005000">
    <property type="entry name" value="Aldolase/citrate-lyase_domain"/>
</dbReference>
<keyword evidence="3 5" id="KW-0460">Magnesium</keyword>
<proteinExistence type="predicted"/>
<keyword evidence="2 5" id="KW-0479">Metal-binding</keyword>
<evidence type="ECO:0000256" key="2">
    <source>
        <dbReference type="ARBA" id="ARBA00022723"/>
    </source>
</evidence>
<dbReference type="Proteomes" id="UP000216020">
    <property type="component" value="Unassembled WGS sequence"/>
</dbReference>
<protein>
    <submittedName>
        <fullName evidence="7">CoA ester lyase</fullName>
    </submittedName>
</protein>
<evidence type="ECO:0000256" key="4">
    <source>
        <dbReference type="PIRSR" id="PIRSR015582-1"/>
    </source>
</evidence>
<dbReference type="PANTHER" id="PTHR32308:SF0">
    <property type="entry name" value="HPCH_HPAI ALDOLASE_CITRATE LYASE DOMAIN-CONTAINING PROTEIN"/>
    <property type="match status" value="1"/>
</dbReference>
<feature type="binding site" evidence="4">
    <location>
        <position position="133"/>
    </location>
    <ligand>
        <name>substrate</name>
    </ligand>
</feature>
<dbReference type="Pfam" id="PF03328">
    <property type="entry name" value="HpcH_HpaI"/>
    <property type="match status" value="1"/>
</dbReference>
<feature type="domain" description="HpcH/HpaI aldolase/citrate lyase" evidence="6">
    <location>
        <begin position="10"/>
        <end position="228"/>
    </location>
</feature>
<feature type="binding site" evidence="5">
    <location>
        <position position="133"/>
    </location>
    <ligand>
        <name>Mg(2+)</name>
        <dbReference type="ChEBI" id="CHEBI:18420"/>
    </ligand>
</feature>
<keyword evidence="8" id="KW-1185">Reference proteome</keyword>
<dbReference type="RefSeq" id="WP_094851622.1">
    <property type="nucleotide sequence ID" value="NZ_NEVM01000001.1"/>
</dbReference>
<dbReference type="SUPFAM" id="SSF51621">
    <property type="entry name" value="Phosphoenolpyruvate/pyruvate domain"/>
    <property type="match status" value="1"/>
</dbReference>
<dbReference type="EMBL" id="NEVM01000001">
    <property type="protein sequence ID" value="OZI37516.1"/>
    <property type="molecule type" value="Genomic_DNA"/>
</dbReference>
<dbReference type="GO" id="GO:0006107">
    <property type="term" value="P:oxaloacetate metabolic process"/>
    <property type="evidence" value="ECO:0007669"/>
    <property type="project" value="TreeGrafter"/>
</dbReference>
<evidence type="ECO:0000313" key="8">
    <source>
        <dbReference type="Proteomes" id="UP000216020"/>
    </source>
</evidence>
<dbReference type="PANTHER" id="PTHR32308">
    <property type="entry name" value="LYASE BETA SUBUNIT, PUTATIVE (AFU_ORTHOLOGUE AFUA_4G13030)-RELATED"/>
    <property type="match status" value="1"/>
</dbReference>
<evidence type="ECO:0000256" key="1">
    <source>
        <dbReference type="ARBA" id="ARBA00001946"/>
    </source>
</evidence>
<accession>A0A261SJD2</accession>
<evidence type="ECO:0000256" key="5">
    <source>
        <dbReference type="PIRSR" id="PIRSR015582-2"/>
    </source>
</evidence>
<dbReference type="InterPro" id="IPR015813">
    <property type="entry name" value="Pyrv/PenolPyrv_kinase-like_dom"/>
</dbReference>
<dbReference type="PIRSF" id="PIRSF015582">
    <property type="entry name" value="Cit_lyase_B"/>
    <property type="match status" value="1"/>
</dbReference>
<dbReference type="InterPro" id="IPR011206">
    <property type="entry name" value="Citrate_lyase_beta/mcl1/mcl2"/>
</dbReference>
<reference evidence="8" key="1">
    <citation type="submission" date="2017-05" db="EMBL/GenBank/DDBJ databases">
        <title>Complete and WGS of Bordetella genogroups.</title>
        <authorList>
            <person name="Spilker T."/>
            <person name="Lipuma J."/>
        </authorList>
    </citation>
    <scope>NUCLEOTIDE SEQUENCE [LARGE SCALE GENOMIC DNA]</scope>
    <source>
        <strain evidence="8">AU16122</strain>
    </source>
</reference>
<dbReference type="OrthoDB" id="348111at2"/>
<evidence type="ECO:0000313" key="7">
    <source>
        <dbReference type="EMBL" id="OZI37516.1"/>
    </source>
</evidence>
<comment type="caution">
    <text evidence="7">The sequence shown here is derived from an EMBL/GenBank/DDBJ whole genome shotgun (WGS) entry which is preliminary data.</text>
</comment>
<dbReference type="GO" id="GO:0000287">
    <property type="term" value="F:magnesium ion binding"/>
    <property type="evidence" value="ECO:0007669"/>
    <property type="project" value="TreeGrafter"/>
</dbReference>
<keyword evidence="7" id="KW-0456">Lyase</keyword>
<evidence type="ECO:0000259" key="6">
    <source>
        <dbReference type="Pfam" id="PF03328"/>
    </source>
</evidence>
<dbReference type="GO" id="GO:0016829">
    <property type="term" value="F:lyase activity"/>
    <property type="evidence" value="ECO:0007669"/>
    <property type="project" value="UniProtKB-KW"/>
</dbReference>
<organism evidence="7 8">
    <name type="scientific">Bordetella genomosp. 10</name>
    <dbReference type="NCBI Taxonomy" id="1416804"/>
    <lineage>
        <taxon>Bacteria</taxon>
        <taxon>Pseudomonadati</taxon>
        <taxon>Pseudomonadota</taxon>
        <taxon>Betaproteobacteria</taxon>
        <taxon>Burkholderiales</taxon>
        <taxon>Alcaligenaceae</taxon>
        <taxon>Bordetella</taxon>
    </lineage>
</organism>
<feature type="binding site" evidence="4">
    <location>
        <position position="71"/>
    </location>
    <ligand>
        <name>substrate</name>
    </ligand>
</feature>
<name>A0A261SJD2_9BORD</name>